<gene>
    <name evidence="1" type="ORF">FCALED_LOCUS10606</name>
</gene>
<keyword evidence="2" id="KW-1185">Reference proteome</keyword>
<evidence type="ECO:0000313" key="1">
    <source>
        <dbReference type="EMBL" id="CAG8641814.1"/>
    </source>
</evidence>
<proteinExistence type="predicted"/>
<dbReference type="Proteomes" id="UP000789570">
    <property type="component" value="Unassembled WGS sequence"/>
</dbReference>
<sequence length="78" mass="9298">YCKIASGYKTEYTRKNTTINQQRIKTTAKEKPSPNKRDKELRRLIGNLEIIYHLDTSSYEGINLMIFKLMMINFNVYF</sequence>
<evidence type="ECO:0000313" key="2">
    <source>
        <dbReference type="Proteomes" id="UP000789570"/>
    </source>
</evidence>
<protein>
    <submittedName>
        <fullName evidence="1">8335_t:CDS:1</fullName>
    </submittedName>
</protein>
<feature type="non-terminal residue" evidence="1">
    <location>
        <position position="1"/>
    </location>
</feature>
<reference evidence="1" key="1">
    <citation type="submission" date="2021-06" db="EMBL/GenBank/DDBJ databases">
        <authorList>
            <person name="Kallberg Y."/>
            <person name="Tangrot J."/>
            <person name="Rosling A."/>
        </authorList>
    </citation>
    <scope>NUCLEOTIDE SEQUENCE</scope>
    <source>
        <strain evidence="1">UK204</strain>
    </source>
</reference>
<comment type="caution">
    <text evidence="1">The sequence shown here is derived from an EMBL/GenBank/DDBJ whole genome shotgun (WGS) entry which is preliminary data.</text>
</comment>
<name>A0A9N9DN05_9GLOM</name>
<dbReference type="AlphaFoldDB" id="A0A9N9DN05"/>
<organism evidence="1 2">
    <name type="scientific">Funneliformis caledonium</name>
    <dbReference type="NCBI Taxonomy" id="1117310"/>
    <lineage>
        <taxon>Eukaryota</taxon>
        <taxon>Fungi</taxon>
        <taxon>Fungi incertae sedis</taxon>
        <taxon>Mucoromycota</taxon>
        <taxon>Glomeromycotina</taxon>
        <taxon>Glomeromycetes</taxon>
        <taxon>Glomerales</taxon>
        <taxon>Glomeraceae</taxon>
        <taxon>Funneliformis</taxon>
    </lineage>
</organism>
<dbReference type="EMBL" id="CAJVPQ010003984">
    <property type="protein sequence ID" value="CAG8641814.1"/>
    <property type="molecule type" value="Genomic_DNA"/>
</dbReference>
<accession>A0A9N9DN05</accession>